<accession>A0ACD1HDG7</accession>
<sequence>MAPQEINDKPKRKREIPSPRYSPYGDGRPQSPEERTAILACRFRDEMSIRRKNLDSEYGDSTLHTTHAEVRSGRGLYQAYEIFVTSRHPHVKLIMSNAVAPENEEDLLRSELLIILAVMHSRLRVETMLEHVVMPGDWCVNLKDCQSIKDCPIEGSVCLTTCCSGSAKCMPPDKLCTTTMSRIFRPREVVGSGDVDEVSAAAAAGAHDRSEEGHGVFARQEGEFSSPIRPGDAV</sequence>
<dbReference type="EMBL" id="KZ824946">
    <property type="protein sequence ID" value="RAH71872.1"/>
    <property type="molecule type" value="Genomic_DNA"/>
</dbReference>
<evidence type="ECO:0000313" key="1">
    <source>
        <dbReference type="EMBL" id="RAH71872.1"/>
    </source>
</evidence>
<reference evidence="1" key="1">
    <citation type="submission" date="2018-02" db="EMBL/GenBank/DDBJ databases">
        <title>The genomes of Aspergillus section Nigri reveals drivers in fungal speciation.</title>
        <authorList>
            <consortium name="DOE Joint Genome Institute"/>
            <person name="Vesth T.C."/>
            <person name="Nybo J."/>
            <person name="Theobald S."/>
            <person name="Brandl J."/>
            <person name="Frisvad J.C."/>
            <person name="Nielsen K.F."/>
            <person name="Lyhne E.K."/>
            <person name="Kogle M.E."/>
            <person name="Kuo A."/>
            <person name="Riley R."/>
            <person name="Clum A."/>
            <person name="Nolan M."/>
            <person name="Lipzen A."/>
            <person name="Salamov A."/>
            <person name="Henrissat B."/>
            <person name="Wiebenga A."/>
            <person name="De vries R.P."/>
            <person name="Grigoriev I.V."/>
            <person name="Mortensen U.H."/>
            <person name="Andersen M.R."/>
            <person name="Baker S.E."/>
        </authorList>
    </citation>
    <scope>NUCLEOTIDE SEQUENCE</scope>
    <source>
        <strain evidence="1">CBS 121060</strain>
    </source>
</reference>
<organism evidence="1 2">
    <name type="scientific">Aspergillus aculeatinus CBS 121060</name>
    <dbReference type="NCBI Taxonomy" id="1448322"/>
    <lineage>
        <taxon>Eukaryota</taxon>
        <taxon>Fungi</taxon>
        <taxon>Dikarya</taxon>
        <taxon>Ascomycota</taxon>
        <taxon>Pezizomycotina</taxon>
        <taxon>Eurotiomycetes</taxon>
        <taxon>Eurotiomycetidae</taxon>
        <taxon>Eurotiales</taxon>
        <taxon>Aspergillaceae</taxon>
        <taxon>Aspergillus</taxon>
        <taxon>Aspergillus subgen. Circumdati</taxon>
    </lineage>
</organism>
<name>A0ACD1HDG7_9EURO</name>
<keyword evidence="2" id="KW-1185">Reference proteome</keyword>
<dbReference type="Proteomes" id="UP000249661">
    <property type="component" value="Unassembled WGS sequence"/>
</dbReference>
<protein>
    <submittedName>
        <fullName evidence="1">Uncharacterized protein</fullName>
    </submittedName>
</protein>
<proteinExistence type="predicted"/>
<gene>
    <name evidence="1" type="ORF">BO66DRAFT_436746</name>
</gene>
<evidence type="ECO:0000313" key="2">
    <source>
        <dbReference type="Proteomes" id="UP000249661"/>
    </source>
</evidence>